<sequence length="249" mass="28174">MPRKETHFENANEVHWRIFQEFAEPDSASDPDDEGFEEYHEGGDQQGLSTGTSKSTEATSVESSDKASKSKHRSRKKRALSPLLDLLDVAPAVSKNFSPNGEFERLAGTPCPFKLGQVVKFPNCNLSTLRISDVTLHRLIDLLDLVDRHRVLVTFHRMIKAISERELARGYDFTIDKKSLVKCLKALESVHLITMFDTLVVAESVENKVRIVCHRDIHSADDPEVIQVIQATVDEYHKEGRVFPHGQLR</sequence>
<dbReference type="InterPro" id="IPR056467">
    <property type="entry name" value="eWH_GTF3C1"/>
</dbReference>
<keyword evidence="4" id="KW-1185">Reference proteome</keyword>
<evidence type="ECO:0000313" key="4">
    <source>
        <dbReference type="Proteomes" id="UP000271889"/>
    </source>
</evidence>
<name>A0A3P7PK38_CYLGO</name>
<dbReference type="InterPro" id="IPR044210">
    <property type="entry name" value="Tfc3-like"/>
</dbReference>
<accession>A0A3P7PK38</accession>
<dbReference type="EMBL" id="UYRV01104954">
    <property type="protein sequence ID" value="VDN20322.1"/>
    <property type="molecule type" value="Genomic_DNA"/>
</dbReference>
<feature type="compositionally biased region" description="Acidic residues" evidence="1">
    <location>
        <begin position="23"/>
        <end position="36"/>
    </location>
</feature>
<dbReference type="AlphaFoldDB" id="A0A3P7PK38"/>
<feature type="compositionally biased region" description="Polar residues" evidence="1">
    <location>
        <begin position="46"/>
        <end position="62"/>
    </location>
</feature>
<feature type="domain" description="GTF3C1 extended winged-helix" evidence="2">
    <location>
        <begin position="131"/>
        <end position="241"/>
    </location>
</feature>
<evidence type="ECO:0000259" key="2">
    <source>
        <dbReference type="Pfam" id="PF24101"/>
    </source>
</evidence>
<dbReference type="GO" id="GO:0000127">
    <property type="term" value="C:transcription factor TFIIIC complex"/>
    <property type="evidence" value="ECO:0007669"/>
    <property type="project" value="InterPro"/>
</dbReference>
<proteinExistence type="predicted"/>
<dbReference type="GO" id="GO:0006384">
    <property type="term" value="P:transcription initiation at RNA polymerase III promoter"/>
    <property type="evidence" value="ECO:0007669"/>
    <property type="project" value="InterPro"/>
</dbReference>
<organism evidence="3 4">
    <name type="scientific">Cylicostephanus goldi</name>
    <name type="common">Nematode worm</name>
    <dbReference type="NCBI Taxonomy" id="71465"/>
    <lineage>
        <taxon>Eukaryota</taxon>
        <taxon>Metazoa</taxon>
        <taxon>Ecdysozoa</taxon>
        <taxon>Nematoda</taxon>
        <taxon>Chromadorea</taxon>
        <taxon>Rhabditida</taxon>
        <taxon>Rhabditina</taxon>
        <taxon>Rhabditomorpha</taxon>
        <taxon>Strongyloidea</taxon>
        <taxon>Strongylidae</taxon>
        <taxon>Cylicostephanus</taxon>
    </lineage>
</organism>
<feature type="region of interest" description="Disordered" evidence="1">
    <location>
        <begin position="19"/>
        <end position="77"/>
    </location>
</feature>
<dbReference type="Proteomes" id="UP000271889">
    <property type="component" value="Unassembled WGS sequence"/>
</dbReference>
<dbReference type="PANTHER" id="PTHR15180:SF1">
    <property type="entry name" value="GENERAL TRANSCRIPTION FACTOR 3C POLYPEPTIDE 1"/>
    <property type="match status" value="1"/>
</dbReference>
<evidence type="ECO:0000256" key="1">
    <source>
        <dbReference type="SAM" id="MobiDB-lite"/>
    </source>
</evidence>
<gene>
    <name evidence="3" type="ORF">CGOC_LOCUS8787</name>
</gene>
<dbReference type="GO" id="GO:0003677">
    <property type="term" value="F:DNA binding"/>
    <property type="evidence" value="ECO:0007669"/>
    <property type="project" value="InterPro"/>
</dbReference>
<reference evidence="3 4" key="1">
    <citation type="submission" date="2018-11" db="EMBL/GenBank/DDBJ databases">
        <authorList>
            <consortium name="Pathogen Informatics"/>
        </authorList>
    </citation>
    <scope>NUCLEOTIDE SEQUENCE [LARGE SCALE GENOMIC DNA]</scope>
</reference>
<dbReference type="GO" id="GO:0042791">
    <property type="term" value="P:5S class rRNA transcription by RNA polymerase III"/>
    <property type="evidence" value="ECO:0007669"/>
    <property type="project" value="TreeGrafter"/>
</dbReference>
<dbReference type="OrthoDB" id="68020at2759"/>
<evidence type="ECO:0000313" key="3">
    <source>
        <dbReference type="EMBL" id="VDN20322.1"/>
    </source>
</evidence>
<dbReference type="Pfam" id="PF24101">
    <property type="entry name" value="WHD_GTF3C1"/>
    <property type="match status" value="1"/>
</dbReference>
<protein>
    <recommendedName>
        <fullName evidence="2">GTF3C1 extended winged-helix domain-containing protein</fullName>
    </recommendedName>
</protein>
<dbReference type="PANTHER" id="PTHR15180">
    <property type="entry name" value="GENERAL TRANSCRIPTION FACTOR 3C POLYPEPTIDE 1"/>
    <property type="match status" value="1"/>
</dbReference>